<organism evidence="1 2">
    <name type="scientific">Piloderma croceum (strain F 1598)</name>
    <dbReference type="NCBI Taxonomy" id="765440"/>
    <lineage>
        <taxon>Eukaryota</taxon>
        <taxon>Fungi</taxon>
        <taxon>Dikarya</taxon>
        <taxon>Basidiomycota</taxon>
        <taxon>Agaricomycotina</taxon>
        <taxon>Agaricomycetes</taxon>
        <taxon>Agaricomycetidae</taxon>
        <taxon>Atheliales</taxon>
        <taxon>Atheliaceae</taxon>
        <taxon>Piloderma</taxon>
    </lineage>
</organism>
<keyword evidence="2" id="KW-1185">Reference proteome</keyword>
<sequence length="246" mass="28848">MSTWNRMYPKVASHLLPFADAYLKTLWVSIAAAYRKEWCLHFMLQIVPFDFSEQYAMFSFSYNRESGDNPSTAFELEWVVFLDNPTGSGRMAATLEASQPLRDYRDREDRGKPRYLGCLACHMWVSMNPLFEHFLPRWIKDHNNWLSCLQDAVRKGLVFRLREGPDKVEVWKPGVIRKDGSCWIWKEKSIEELREYGIHLPQSTEPQCQFESDEAAEDADELELVERDVDLELLEELKVSNRGAER</sequence>
<name>A0A0C3FI98_PILCF</name>
<dbReference type="Proteomes" id="UP000054166">
    <property type="component" value="Unassembled WGS sequence"/>
</dbReference>
<dbReference type="HOGENOM" id="CLU_1129445_0_0_1"/>
<dbReference type="InParanoid" id="A0A0C3FI98"/>
<proteinExistence type="predicted"/>
<dbReference type="AlphaFoldDB" id="A0A0C3FI98"/>
<evidence type="ECO:0000313" key="1">
    <source>
        <dbReference type="EMBL" id="KIM79491.1"/>
    </source>
</evidence>
<gene>
    <name evidence="1" type="ORF">PILCRDRAFT_10323</name>
</gene>
<protein>
    <submittedName>
        <fullName evidence="1">Uncharacterized protein</fullName>
    </submittedName>
</protein>
<evidence type="ECO:0000313" key="2">
    <source>
        <dbReference type="Proteomes" id="UP000054166"/>
    </source>
</evidence>
<dbReference type="OrthoDB" id="2957110at2759"/>
<reference evidence="1 2" key="1">
    <citation type="submission" date="2014-04" db="EMBL/GenBank/DDBJ databases">
        <authorList>
            <consortium name="DOE Joint Genome Institute"/>
            <person name="Kuo A."/>
            <person name="Tarkka M."/>
            <person name="Buscot F."/>
            <person name="Kohler A."/>
            <person name="Nagy L.G."/>
            <person name="Floudas D."/>
            <person name="Copeland A."/>
            <person name="Barry K.W."/>
            <person name="Cichocki N."/>
            <person name="Veneault-Fourrey C."/>
            <person name="LaButti K."/>
            <person name="Lindquist E.A."/>
            <person name="Lipzen A."/>
            <person name="Lundell T."/>
            <person name="Morin E."/>
            <person name="Murat C."/>
            <person name="Sun H."/>
            <person name="Tunlid A."/>
            <person name="Henrissat B."/>
            <person name="Grigoriev I.V."/>
            <person name="Hibbett D.S."/>
            <person name="Martin F."/>
            <person name="Nordberg H.P."/>
            <person name="Cantor M.N."/>
            <person name="Hua S.X."/>
        </authorList>
    </citation>
    <scope>NUCLEOTIDE SEQUENCE [LARGE SCALE GENOMIC DNA]</scope>
    <source>
        <strain evidence="1 2">F 1598</strain>
    </source>
</reference>
<accession>A0A0C3FI98</accession>
<reference evidence="2" key="2">
    <citation type="submission" date="2015-01" db="EMBL/GenBank/DDBJ databases">
        <title>Evolutionary Origins and Diversification of the Mycorrhizal Mutualists.</title>
        <authorList>
            <consortium name="DOE Joint Genome Institute"/>
            <consortium name="Mycorrhizal Genomics Consortium"/>
            <person name="Kohler A."/>
            <person name="Kuo A."/>
            <person name="Nagy L.G."/>
            <person name="Floudas D."/>
            <person name="Copeland A."/>
            <person name="Barry K.W."/>
            <person name="Cichocki N."/>
            <person name="Veneault-Fourrey C."/>
            <person name="LaButti K."/>
            <person name="Lindquist E.A."/>
            <person name="Lipzen A."/>
            <person name="Lundell T."/>
            <person name="Morin E."/>
            <person name="Murat C."/>
            <person name="Riley R."/>
            <person name="Ohm R."/>
            <person name="Sun H."/>
            <person name="Tunlid A."/>
            <person name="Henrissat B."/>
            <person name="Grigoriev I.V."/>
            <person name="Hibbett D.S."/>
            <person name="Martin F."/>
        </authorList>
    </citation>
    <scope>NUCLEOTIDE SEQUENCE [LARGE SCALE GENOMIC DNA]</scope>
    <source>
        <strain evidence="2">F 1598</strain>
    </source>
</reference>
<dbReference type="EMBL" id="KN833009">
    <property type="protein sequence ID" value="KIM79491.1"/>
    <property type="molecule type" value="Genomic_DNA"/>
</dbReference>